<name>A0AAD5J2R5_ACENE</name>
<comment type="caution">
    <text evidence="2">The sequence shown here is derived from an EMBL/GenBank/DDBJ whole genome shotgun (WGS) entry which is preliminary data.</text>
</comment>
<dbReference type="InterPro" id="IPR026960">
    <property type="entry name" value="RVT-Znf"/>
</dbReference>
<sequence>MFVLPGAFGKETLFLRICFLFARMASKDCEVIKGILDDYGLASGQAVNFNKSVLCVSKSVSKVEGARLASILGVKLIDCHERYLGLPSFASSNKKHLLGIGGFLDRLPLQFSPPPKLDQFATVSSLLSPTGGWNISLVRDFFLKEDADAILSLPTGSVQIVDDLLWHYKKSSCYSVRSGYKIGCEKLSLASSSGLGCLEEWWKTLWRLRIPAKVKIFIWKACNNWLPTAWNLMKLKLDVDPFCPVCRRKPESMVHAVIHNTSSQNDMDVIGWSRNFLESFRAANSLPETGHENNLVTIVKWNKPNKGCFKANTDASVNKNDVALGLVASFVTVEELCVDLSPTNFLLIVSASC</sequence>
<dbReference type="Pfam" id="PF13966">
    <property type="entry name" value="zf-RVT"/>
    <property type="match status" value="1"/>
</dbReference>
<dbReference type="EMBL" id="JAJSOW010000100">
    <property type="protein sequence ID" value="KAI9185039.1"/>
    <property type="molecule type" value="Genomic_DNA"/>
</dbReference>
<evidence type="ECO:0000313" key="2">
    <source>
        <dbReference type="EMBL" id="KAI9185039.1"/>
    </source>
</evidence>
<accession>A0AAD5J2R5</accession>
<protein>
    <recommendedName>
        <fullName evidence="1">Reverse transcriptase zinc-binding domain-containing protein</fullName>
    </recommendedName>
</protein>
<reference evidence="2" key="2">
    <citation type="submission" date="2023-02" db="EMBL/GenBank/DDBJ databases">
        <authorList>
            <person name="Swenson N.G."/>
            <person name="Wegrzyn J.L."/>
            <person name="Mcevoy S.L."/>
        </authorList>
    </citation>
    <scope>NUCLEOTIDE SEQUENCE</scope>
    <source>
        <strain evidence="2">91603</strain>
        <tissue evidence="2">Leaf</tissue>
    </source>
</reference>
<dbReference type="AlphaFoldDB" id="A0AAD5J2R5"/>
<gene>
    <name evidence="2" type="ORF">LWI28_003582</name>
</gene>
<feature type="domain" description="Reverse transcriptase zinc-binding" evidence="1">
    <location>
        <begin position="174"/>
        <end position="259"/>
    </location>
</feature>
<proteinExistence type="predicted"/>
<keyword evidence="3" id="KW-1185">Reference proteome</keyword>
<organism evidence="2 3">
    <name type="scientific">Acer negundo</name>
    <name type="common">Box elder</name>
    <dbReference type="NCBI Taxonomy" id="4023"/>
    <lineage>
        <taxon>Eukaryota</taxon>
        <taxon>Viridiplantae</taxon>
        <taxon>Streptophyta</taxon>
        <taxon>Embryophyta</taxon>
        <taxon>Tracheophyta</taxon>
        <taxon>Spermatophyta</taxon>
        <taxon>Magnoliopsida</taxon>
        <taxon>eudicotyledons</taxon>
        <taxon>Gunneridae</taxon>
        <taxon>Pentapetalae</taxon>
        <taxon>rosids</taxon>
        <taxon>malvids</taxon>
        <taxon>Sapindales</taxon>
        <taxon>Sapindaceae</taxon>
        <taxon>Hippocastanoideae</taxon>
        <taxon>Acereae</taxon>
        <taxon>Acer</taxon>
    </lineage>
</organism>
<evidence type="ECO:0000259" key="1">
    <source>
        <dbReference type="Pfam" id="PF13966"/>
    </source>
</evidence>
<reference evidence="2" key="1">
    <citation type="journal article" date="2022" name="Plant J.">
        <title>Strategies of tolerance reflected in two North American maple genomes.</title>
        <authorList>
            <person name="McEvoy S.L."/>
            <person name="Sezen U.U."/>
            <person name="Trouern-Trend A."/>
            <person name="McMahon S.M."/>
            <person name="Schaberg P.G."/>
            <person name="Yang J."/>
            <person name="Wegrzyn J.L."/>
            <person name="Swenson N.G."/>
        </authorList>
    </citation>
    <scope>NUCLEOTIDE SEQUENCE</scope>
    <source>
        <strain evidence="2">91603</strain>
    </source>
</reference>
<evidence type="ECO:0000313" key="3">
    <source>
        <dbReference type="Proteomes" id="UP001064489"/>
    </source>
</evidence>
<dbReference type="Proteomes" id="UP001064489">
    <property type="component" value="Chromosome 3"/>
</dbReference>